<comment type="cofactor">
    <cofactor evidence="1">
        <name>L-ascorbate</name>
        <dbReference type="ChEBI" id="CHEBI:38290"/>
    </cofactor>
</comment>
<evidence type="ECO:0000313" key="13">
    <source>
        <dbReference type="Proteomes" id="UP000653305"/>
    </source>
</evidence>
<name>A0A830B166_9LAMI</name>
<dbReference type="GO" id="GO:0009805">
    <property type="term" value="P:coumarin biosynthetic process"/>
    <property type="evidence" value="ECO:0007669"/>
    <property type="project" value="UniProtKB-ARBA"/>
</dbReference>
<dbReference type="OrthoDB" id="866085at2759"/>
<proteinExistence type="inferred from homology"/>
<dbReference type="PANTHER" id="PTHR47990">
    <property type="entry name" value="2-OXOGLUTARATE (2OG) AND FE(II)-DEPENDENT OXYGENASE SUPERFAMILY PROTEIN-RELATED"/>
    <property type="match status" value="1"/>
</dbReference>
<accession>A0A830B166</accession>
<keyword evidence="6 10" id="KW-0408">Iron</keyword>
<sequence length="324" mass="36281">LDFESIRDLPESHAWTDETCTHDLSSESKIVHQINLTAPNVVELVGNACHKWGTFQVTNHQVPSDLVDDVEAHVRRLFGLPTEQKLKALRAPDGATGYGVARISPFFSKLMWHEGFTIMGSAVEHAKQLWPNQYEEFCDAMENYQKQIHSLAYKIMIIILKALGLEEKDQETIVLSSLSQYTGALQLNSYPSCPNPNRAIGLAPHTDTLLLTILHQNDTNGLQILQEGIGWITVPPVAGALVVNIGDLMHILSNTRFPTVYHRVVPSETSHRFTIGYFYGPSTDSTITPLAKTSYVPLFRPVMVKEYIGLKNEHLEKALDLIRV</sequence>
<feature type="non-terminal residue" evidence="12">
    <location>
        <position position="1"/>
    </location>
</feature>
<evidence type="ECO:0000256" key="2">
    <source>
        <dbReference type="ARBA" id="ARBA00004972"/>
    </source>
</evidence>
<evidence type="ECO:0000256" key="9">
    <source>
        <dbReference type="ARBA" id="ARBA00066695"/>
    </source>
</evidence>
<evidence type="ECO:0000256" key="8">
    <source>
        <dbReference type="ARBA" id="ARBA00061560"/>
    </source>
</evidence>
<dbReference type="FunFam" id="2.60.120.330:FF:000013">
    <property type="entry name" value="Gibberellin 3-beta-dioxygenase 1"/>
    <property type="match status" value="1"/>
</dbReference>
<evidence type="ECO:0000259" key="11">
    <source>
        <dbReference type="PROSITE" id="PS51471"/>
    </source>
</evidence>
<dbReference type="GO" id="GO:0016707">
    <property type="term" value="F:gibberellin 3-beta-dioxygenase activity"/>
    <property type="evidence" value="ECO:0007669"/>
    <property type="project" value="UniProtKB-EC"/>
</dbReference>
<comment type="caution">
    <text evidence="12">The sequence shown here is derived from an EMBL/GenBank/DDBJ whole genome shotgun (WGS) entry which is preliminary data.</text>
</comment>
<protein>
    <recommendedName>
        <fullName evidence="9">gibberellin 3beta-dioxygenase</fullName>
        <ecNumber evidence="9">1.14.11.15</ecNumber>
    </recommendedName>
</protein>
<organism evidence="12 13">
    <name type="scientific">Phtheirospermum japonicum</name>
    <dbReference type="NCBI Taxonomy" id="374723"/>
    <lineage>
        <taxon>Eukaryota</taxon>
        <taxon>Viridiplantae</taxon>
        <taxon>Streptophyta</taxon>
        <taxon>Embryophyta</taxon>
        <taxon>Tracheophyta</taxon>
        <taxon>Spermatophyta</taxon>
        <taxon>Magnoliopsida</taxon>
        <taxon>eudicotyledons</taxon>
        <taxon>Gunneridae</taxon>
        <taxon>Pentapetalae</taxon>
        <taxon>asterids</taxon>
        <taxon>lamiids</taxon>
        <taxon>Lamiales</taxon>
        <taxon>Orobanchaceae</taxon>
        <taxon>Orobanchaceae incertae sedis</taxon>
        <taxon>Phtheirospermum</taxon>
    </lineage>
</organism>
<dbReference type="EMBL" id="BMAC01000017">
    <property type="protein sequence ID" value="GFP80326.1"/>
    <property type="molecule type" value="Genomic_DNA"/>
</dbReference>
<dbReference type="Pfam" id="PF14226">
    <property type="entry name" value="DIOX_N"/>
    <property type="match status" value="1"/>
</dbReference>
<evidence type="ECO:0000256" key="7">
    <source>
        <dbReference type="ARBA" id="ARBA00037909"/>
    </source>
</evidence>
<keyword evidence="13" id="KW-1185">Reference proteome</keyword>
<comment type="pathway">
    <text evidence="7">Plant hormone biosynthesis; gibberellin biosynthesis.</text>
</comment>
<evidence type="ECO:0000256" key="4">
    <source>
        <dbReference type="ARBA" id="ARBA00022964"/>
    </source>
</evidence>
<keyword evidence="4 12" id="KW-0223">Dioxygenase</keyword>
<dbReference type="SUPFAM" id="SSF51197">
    <property type="entry name" value="Clavaminate synthase-like"/>
    <property type="match status" value="1"/>
</dbReference>
<dbReference type="InterPro" id="IPR027443">
    <property type="entry name" value="IPNS-like_sf"/>
</dbReference>
<dbReference type="InterPro" id="IPR005123">
    <property type="entry name" value="Oxoglu/Fe-dep_dioxygenase_dom"/>
</dbReference>
<dbReference type="Gene3D" id="2.60.120.330">
    <property type="entry name" value="B-lactam Antibiotic, Isopenicillin N Synthase, Chain"/>
    <property type="match status" value="1"/>
</dbReference>
<dbReference type="PROSITE" id="PS51471">
    <property type="entry name" value="FE2OG_OXY"/>
    <property type="match status" value="1"/>
</dbReference>
<dbReference type="AlphaFoldDB" id="A0A830B166"/>
<dbReference type="EC" id="1.14.11.15" evidence="9"/>
<comment type="pathway">
    <text evidence="2">Hormone biosynthesis.</text>
</comment>
<comment type="similarity">
    <text evidence="8">Belongs to the iron/ascorbate-dependent oxidoreductase family. GA3OX subfamily.</text>
</comment>
<evidence type="ECO:0000256" key="6">
    <source>
        <dbReference type="ARBA" id="ARBA00023004"/>
    </source>
</evidence>
<dbReference type="Pfam" id="PF03171">
    <property type="entry name" value="2OG-FeII_Oxy"/>
    <property type="match status" value="1"/>
</dbReference>
<dbReference type="InterPro" id="IPR050231">
    <property type="entry name" value="Iron_ascorbate_oxido_reductase"/>
</dbReference>
<reference evidence="12" key="1">
    <citation type="submission" date="2020-07" db="EMBL/GenBank/DDBJ databases">
        <title>Ethylene signaling mediates host invasion by parasitic plants.</title>
        <authorList>
            <person name="Yoshida S."/>
        </authorList>
    </citation>
    <scope>NUCLEOTIDE SEQUENCE</scope>
    <source>
        <strain evidence="12">Okayama</strain>
    </source>
</reference>
<gene>
    <name evidence="12" type="ORF">PHJA_000176000</name>
</gene>
<evidence type="ECO:0000256" key="3">
    <source>
        <dbReference type="ARBA" id="ARBA00022723"/>
    </source>
</evidence>
<dbReference type="GO" id="GO:0009686">
    <property type="term" value="P:gibberellin biosynthetic process"/>
    <property type="evidence" value="ECO:0007669"/>
    <property type="project" value="UniProtKB-ARBA"/>
</dbReference>
<evidence type="ECO:0000313" key="12">
    <source>
        <dbReference type="EMBL" id="GFP80326.1"/>
    </source>
</evidence>
<dbReference type="InterPro" id="IPR026992">
    <property type="entry name" value="DIOX_N"/>
</dbReference>
<dbReference type="GO" id="GO:0002238">
    <property type="term" value="P:response to molecule of fungal origin"/>
    <property type="evidence" value="ECO:0007669"/>
    <property type="project" value="UniProtKB-ARBA"/>
</dbReference>
<feature type="domain" description="Fe2OG dioxygenase" evidence="11">
    <location>
        <begin position="180"/>
        <end position="281"/>
    </location>
</feature>
<keyword evidence="5 10" id="KW-0560">Oxidoreductase</keyword>
<evidence type="ECO:0000256" key="5">
    <source>
        <dbReference type="ARBA" id="ARBA00023002"/>
    </source>
</evidence>
<dbReference type="Proteomes" id="UP000653305">
    <property type="component" value="Unassembled WGS sequence"/>
</dbReference>
<evidence type="ECO:0000256" key="1">
    <source>
        <dbReference type="ARBA" id="ARBA00001961"/>
    </source>
</evidence>
<keyword evidence="3 10" id="KW-0479">Metal-binding</keyword>
<dbReference type="InterPro" id="IPR044861">
    <property type="entry name" value="IPNS-like_FE2OG_OXY"/>
</dbReference>
<evidence type="ECO:0000256" key="10">
    <source>
        <dbReference type="RuleBase" id="RU003682"/>
    </source>
</evidence>
<dbReference type="GO" id="GO:0046872">
    <property type="term" value="F:metal ion binding"/>
    <property type="evidence" value="ECO:0007669"/>
    <property type="project" value="UniProtKB-KW"/>
</dbReference>